<name>A0AC61D9N0_9FIRM</name>
<dbReference type="EMBL" id="PEDL01000028">
    <property type="protein sequence ID" value="PHV69460.1"/>
    <property type="molecule type" value="Genomic_DNA"/>
</dbReference>
<gene>
    <name evidence="1" type="ORF">CS063_15760</name>
</gene>
<dbReference type="Proteomes" id="UP000224460">
    <property type="component" value="Unassembled WGS sequence"/>
</dbReference>
<comment type="caution">
    <text evidence="1">The sequence shown here is derived from an EMBL/GenBank/DDBJ whole genome shotgun (WGS) entry which is preliminary data.</text>
</comment>
<evidence type="ECO:0000313" key="2">
    <source>
        <dbReference type="Proteomes" id="UP000224460"/>
    </source>
</evidence>
<sequence>MKKRYLLLVLIVLGGISLFVGVSELRLKDLIELNQNKWQLLLTSRMPRLVALVVAGMGLSVSGLIMQQISRNKFVSPTTAATTDFAKLGLLVAMIGVGGSGKLIKMLVAFVFAMAGTVLFMQMMKRIPIKNIIFVPLVGMMLGKIVGSITTFLAFKWDVVQNLSSWMEGDLSMIMSGNYEMIYLSIPIVALGFFFANQISIAGMGEEFAVNLGLNYKVVVNIGLGIVALITAVTLLTVGNIPFLGLIIPNLVTLYKGDHLKEALGHIVLVGPIFLILCDVFGRLVVFPFELSIGMTVGLIGGLFFLGMLLRRAKYEG</sequence>
<evidence type="ECO:0000313" key="1">
    <source>
        <dbReference type="EMBL" id="PHV69460.1"/>
    </source>
</evidence>
<accession>A0AC61D9N0</accession>
<organism evidence="1 2">
    <name type="scientific">Sporanaerobium hydrogeniformans</name>
    <dbReference type="NCBI Taxonomy" id="3072179"/>
    <lineage>
        <taxon>Bacteria</taxon>
        <taxon>Bacillati</taxon>
        <taxon>Bacillota</taxon>
        <taxon>Clostridia</taxon>
        <taxon>Lachnospirales</taxon>
        <taxon>Lachnospiraceae</taxon>
        <taxon>Sporanaerobium</taxon>
    </lineage>
</organism>
<proteinExistence type="predicted"/>
<keyword evidence="2" id="KW-1185">Reference proteome</keyword>
<protein>
    <submittedName>
        <fullName evidence="1">Iron ABC transporter permease</fullName>
    </submittedName>
</protein>
<reference evidence="1" key="1">
    <citation type="submission" date="2017-10" db="EMBL/GenBank/DDBJ databases">
        <title>Genome sequence of cellulolytic Lachnospiraceae bacterium XHS1971 isolated from hotspring sediment.</title>
        <authorList>
            <person name="Vasudevan G."/>
            <person name="Joshi A.J."/>
            <person name="Hivarkar S."/>
            <person name="Lanjekar V.B."/>
            <person name="Dhakephalkar P.K."/>
            <person name="Dagar S."/>
        </authorList>
    </citation>
    <scope>NUCLEOTIDE SEQUENCE</scope>
    <source>
        <strain evidence="1">XHS1971</strain>
    </source>
</reference>